<evidence type="ECO:0000256" key="2">
    <source>
        <dbReference type="ARBA" id="ARBA00022729"/>
    </source>
</evidence>
<dbReference type="SUPFAM" id="SSF53850">
    <property type="entry name" value="Periplasmic binding protein-like II"/>
    <property type="match status" value="1"/>
</dbReference>
<evidence type="ECO:0000256" key="7">
    <source>
        <dbReference type="SAM" id="SignalP"/>
    </source>
</evidence>
<evidence type="ECO:0000256" key="5">
    <source>
        <dbReference type="ARBA" id="ARBA00023288"/>
    </source>
</evidence>
<keyword evidence="9" id="KW-1185">Reference proteome</keyword>
<comment type="caution">
    <text evidence="8">The sequence shown here is derived from an EMBL/GenBank/DDBJ whole genome shotgun (WGS) entry which is preliminary data.</text>
</comment>
<evidence type="ECO:0000313" key="9">
    <source>
        <dbReference type="Proteomes" id="UP000247476"/>
    </source>
</evidence>
<dbReference type="RefSeq" id="WP_110841446.1">
    <property type="nucleotide sequence ID" value="NZ_QJVJ01000008.1"/>
</dbReference>
<organism evidence="8 9">
    <name type="scientific">Paenibacillus flagellatus</name>
    <dbReference type="NCBI Taxonomy" id="2211139"/>
    <lineage>
        <taxon>Bacteria</taxon>
        <taxon>Bacillati</taxon>
        <taxon>Bacillota</taxon>
        <taxon>Bacilli</taxon>
        <taxon>Bacillales</taxon>
        <taxon>Paenibacillaceae</taxon>
        <taxon>Paenibacillus</taxon>
    </lineage>
</organism>
<dbReference type="InterPro" id="IPR050490">
    <property type="entry name" value="Bact_solute-bd_prot1"/>
</dbReference>
<evidence type="ECO:0000256" key="6">
    <source>
        <dbReference type="SAM" id="MobiDB-lite"/>
    </source>
</evidence>
<accession>A0A2V5KUA6</accession>
<feature type="chain" id="PRO_5015907466" description="ABC transporter substrate-binding protein" evidence="7">
    <location>
        <begin position="34"/>
        <end position="540"/>
    </location>
</feature>
<name>A0A2V5KUA6_9BACL</name>
<gene>
    <name evidence="8" type="ORF">DLM86_17975</name>
</gene>
<reference evidence="8 9" key="1">
    <citation type="submission" date="2018-05" db="EMBL/GenBank/DDBJ databases">
        <title>Paenibacillus flagellatus sp. nov., isolated from selenium mineral soil.</title>
        <authorList>
            <person name="Dai X."/>
        </authorList>
    </citation>
    <scope>NUCLEOTIDE SEQUENCE [LARGE SCALE GENOMIC DNA]</scope>
    <source>
        <strain evidence="8 9">DXL2</strain>
    </source>
</reference>
<dbReference type="OrthoDB" id="9787283at2"/>
<feature type="signal peptide" evidence="7">
    <location>
        <begin position="1"/>
        <end position="33"/>
    </location>
</feature>
<dbReference type="AlphaFoldDB" id="A0A2V5KUA6"/>
<dbReference type="Proteomes" id="UP000247476">
    <property type="component" value="Unassembled WGS sequence"/>
</dbReference>
<feature type="region of interest" description="Disordered" evidence="6">
    <location>
        <begin position="32"/>
        <end position="53"/>
    </location>
</feature>
<dbReference type="Gene3D" id="3.40.190.10">
    <property type="entry name" value="Periplasmic binding protein-like II"/>
    <property type="match status" value="2"/>
</dbReference>
<sequence length="540" mass="60066">MKPNASKWKRLAVPVAGSLAVAMLASGCGGGAADEGKTPAAGNPPAGSEQQAGAAKEKVTLSWFVTGGANTNLPKDDFVLKTIQDKFNVELKLQFLQAGTDYDNKINVILAGGEAPDMFLATGQASQKFAKDGLLADMTPFVSPKTMPNYFKYWFNEKSLKAYEVEKGFWRAPVPYATRSYRSYYVRKDWLDKLGLSVPVTYEDTLNVMRAFTNNDPDGNGKKDTYGFAASGNGKQLSYDFPQWLKHGLIGASMLEGDRFVDTQTDLRLTGVFDDVVAMMKEGIVDPDWFLNKGTQHLDKAIQGKVGIVLSDEKFALDSVPNSYQNKAKGIDPKADWVPFHPFKDTGIWTENVPGSPFLFSSATAAKSPEKIRRSVEILDYLASPEGYLLTHYGLEGKHYTKNGSTITLNKAAIKTDIVDNGDFLNIWNFFSRVNEPERVGLNVVDPDVTDRDRRILETIKSYTYIPSIQISTAPPAGVNIGDFRNKSYEYFAKLLFEEKSGANWPKYREELMTKYRGKETFDFYAQQVSQALGKTYVFQ</sequence>
<dbReference type="EMBL" id="QJVJ01000008">
    <property type="protein sequence ID" value="PYI52896.1"/>
    <property type="molecule type" value="Genomic_DNA"/>
</dbReference>
<evidence type="ECO:0000256" key="1">
    <source>
        <dbReference type="ARBA" id="ARBA00022475"/>
    </source>
</evidence>
<keyword evidence="5" id="KW-0449">Lipoprotein</keyword>
<dbReference type="PANTHER" id="PTHR43649:SF33">
    <property type="entry name" value="POLYGALACTURONAN_RHAMNOGALACTURONAN-BINDING PROTEIN YTCQ"/>
    <property type="match status" value="1"/>
</dbReference>
<dbReference type="PROSITE" id="PS51257">
    <property type="entry name" value="PROKAR_LIPOPROTEIN"/>
    <property type="match status" value="1"/>
</dbReference>
<keyword evidence="4" id="KW-0564">Palmitate</keyword>
<evidence type="ECO:0008006" key="10">
    <source>
        <dbReference type="Google" id="ProtNLM"/>
    </source>
</evidence>
<evidence type="ECO:0000313" key="8">
    <source>
        <dbReference type="EMBL" id="PYI52896.1"/>
    </source>
</evidence>
<protein>
    <recommendedName>
        <fullName evidence="10">ABC transporter substrate-binding protein</fullName>
    </recommendedName>
</protein>
<dbReference type="PANTHER" id="PTHR43649">
    <property type="entry name" value="ARABINOSE-BINDING PROTEIN-RELATED"/>
    <property type="match status" value="1"/>
</dbReference>
<keyword evidence="1" id="KW-1003">Cell membrane</keyword>
<proteinExistence type="predicted"/>
<keyword evidence="3" id="KW-0472">Membrane</keyword>
<evidence type="ECO:0000256" key="3">
    <source>
        <dbReference type="ARBA" id="ARBA00023136"/>
    </source>
</evidence>
<keyword evidence="2 7" id="KW-0732">Signal</keyword>
<evidence type="ECO:0000256" key="4">
    <source>
        <dbReference type="ARBA" id="ARBA00023139"/>
    </source>
</evidence>
<dbReference type="InterPro" id="IPR006059">
    <property type="entry name" value="SBP"/>
</dbReference>
<dbReference type="Pfam" id="PF01547">
    <property type="entry name" value="SBP_bac_1"/>
    <property type="match status" value="1"/>
</dbReference>